<dbReference type="GO" id="GO:0016491">
    <property type="term" value="F:oxidoreductase activity"/>
    <property type="evidence" value="ECO:0007669"/>
    <property type="project" value="UniProtKB-KW"/>
</dbReference>
<proteinExistence type="inferred from homology"/>
<dbReference type="PANTHER" id="PTHR11985:SF35">
    <property type="entry name" value="ANAEROBIC GLYCEROL-3-PHOSPHATE DEHYDROGENASE SUBUNIT A"/>
    <property type="match status" value="1"/>
</dbReference>
<sequence>MLSAIGRPNKIQTLNTFEFDLLVIGGGITGAGIALDAVTRGLSVALVEMQDFAAGTSSRSTKLVHGGLRYLKQFEVKMVAEVGKEREIVYENAVHVTEPEWMLLPFHKGGTFGPISTSVGLRVYDFLAGVKRDERRQMLTTEETKIKEPLLKTQGLRGAGYYVEYRTDDARLTIEVIKKAAEKGAICVNYVKAESFVYQQGKIIGAEVVDQLSGQLATIHAKNIVNATGPWVDEVRIKDSIENGKQLRMTKGVHVVVDQSNFPLKQAVYFDTSDGRMVFAIPRNGKAYVGTTDTFYGENPKNPVATREDVAYILEAITYMFPSIQLSPQQVESTWAGVRPLIFEEGKDPSEISRKDEIWESASGLVTIAGGKLTGYRKMAEMVVDRVCENTKSSSFGPSVTKHLPLSGGAVGGSEGFKSFVEMKAIEGQEYGLTYDESRHLAAFYGANVNHLFAYANVLQNNSYGLPLPLAAKLAYAIQFEMTCTPADFFIRRTGDLYFNMDEVHAYKEQVCQMMKVQLGYSENQVDFYRFDLDKQVQEATSFREENA</sequence>
<accession>A0ABW1L4G3</accession>
<dbReference type="InterPro" id="IPR006076">
    <property type="entry name" value="FAD-dep_OxRdtase"/>
</dbReference>
<dbReference type="InterPro" id="IPR031656">
    <property type="entry name" value="DAO_C"/>
</dbReference>
<dbReference type="EMBL" id="JBHSRI010000002">
    <property type="protein sequence ID" value="MFC6038381.1"/>
    <property type="molecule type" value="Genomic_DNA"/>
</dbReference>
<comment type="caution">
    <text evidence="12">The sequence shown here is derived from an EMBL/GenBank/DDBJ whole genome shotgun (WGS) entry which is preliminary data.</text>
</comment>
<dbReference type="RefSeq" id="WP_377732397.1">
    <property type="nucleotide sequence ID" value="NZ_JBHSRI010000002.1"/>
</dbReference>
<dbReference type="InterPro" id="IPR038299">
    <property type="entry name" value="DAO_C_sf"/>
</dbReference>
<evidence type="ECO:0000256" key="3">
    <source>
        <dbReference type="ARBA" id="ARBA00007330"/>
    </source>
</evidence>
<comment type="cofactor">
    <cofactor evidence="1 9">
        <name>FAD</name>
        <dbReference type="ChEBI" id="CHEBI:57692"/>
    </cofactor>
</comment>
<evidence type="ECO:0000256" key="6">
    <source>
        <dbReference type="ARBA" id="ARBA00022827"/>
    </source>
</evidence>
<comment type="similarity">
    <text evidence="3 9">Belongs to the FAD-dependent glycerol-3-phosphate dehydrogenase family.</text>
</comment>
<dbReference type="PANTHER" id="PTHR11985">
    <property type="entry name" value="GLYCEROL-3-PHOSPHATE DEHYDROGENASE"/>
    <property type="match status" value="1"/>
</dbReference>
<feature type="domain" description="Alpha-glycerophosphate oxidase C-terminal" evidence="11">
    <location>
        <begin position="399"/>
        <end position="525"/>
    </location>
</feature>
<keyword evidence="7 9" id="KW-0560">Oxidoreductase</keyword>
<evidence type="ECO:0000259" key="11">
    <source>
        <dbReference type="Pfam" id="PF16901"/>
    </source>
</evidence>
<dbReference type="Pfam" id="PF01266">
    <property type="entry name" value="DAO"/>
    <property type="match status" value="1"/>
</dbReference>
<keyword evidence="13" id="KW-1185">Reference proteome</keyword>
<protein>
    <recommendedName>
        <fullName evidence="9">Glycerol-3-phosphate dehydrogenase</fullName>
        <ecNumber evidence="9">1.1.5.3</ecNumber>
    </recommendedName>
</protein>
<dbReference type="PROSITE" id="PS00977">
    <property type="entry name" value="FAD_G3PDH_1"/>
    <property type="match status" value="1"/>
</dbReference>
<dbReference type="EC" id="1.1.5.3" evidence="9"/>
<evidence type="ECO:0000313" key="12">
    <source>
        <dbReference type="EMBL" id="MFC6038381.1"/>
    </source>
</evidence>
<dbReference type="Gene3D" id="3.30.9.10">
    <property type="entry name" value="D-Amino Acid Oxidase, subunit A, domain 2"/>
    <property type="match status" value="1"/>
</dbReference>
<keyword evidence="6" id="KW-0274">FAD</keyword>
<organism evidence="12 13">
    <name type="scientific">Paenisporosarcina macmurdoensis</name>
    <dbReference type="NCBI Taxonomy" id="212659"/>
    <lineage>
        <taxon>Bacteria</taxon>
        <taxon>Bacillati</taxon>
        <taxon>Bacillota</taxon>
        <taxon>Bacilli</taxon>
        <taxon>Bacillales</taxon>
        <taxon>Caryophanaceae</taxon>
        <taxon>Paenisporosarcina</taxon>
    </lineage>
</organism>
<dbReference type="InterPro" id="IPR000447">
    <property type="entry name" value="G3P_DH_FAD-dep"/>
</dbReference>
<dbReference type="PRINTS" id="PR01001">
    <property type="entry name" value="FADG3PDH"/>
</dbReference>
<dbReference type="InterPro" id="IPR036188">
    <property type="entry name" value="FAD/NAD-bd_sf"/>
</dbReference>
<evidence type="ECO:0000256" key="4">
    <source>
        <dbReference type="ARBA" id="ARBA00022630"/>
    </source>
</evidence>
<evidence type="ECO:0000256" key="8">
    <source>
        <dbReference type="ARBA" id="ARBA00049055"/>
    </source>
</evidence>
<gene>
    <name evidence="12" type="ORF">ACFPYN_02825</name>
</gene>
<evidence type="ECO:0000256" key="1">
    <source>
        <dbReference type="ARBA" id="ARBA00001974"/>
    </source>
</evidence>
<name>A0ABW1L4G3_9BACL</name>
<feature type="domain" description="FAD dependent oxidoreductase" evidence="10">
    <location>
        <begin position="20"/>
        <end position="345"/>
    </location>
</feature>
<keyword evidence="4 9" id="KW-0285">Flavoprotein</keyword>
<keyword evidence="5" id="KW-0319">Glycerol metabolism</keyword>
<dbReference type="Gene3D" id="1.10.8.870">
    <property type="entry name" value="Alpha-glycerophosphate oxidase, cap domain"/>
    <property type="match status" value="1"/>
</dbReference>
<evidence type="ECO:0000313" key="13">
    <source>
        <dbReference type="Proteomes" id="UP001596170"/>
    </source>
</evidence>
<dbReference type="Proteomes" id="UP001596170">
    <property type="component" value="Unassembled WGS sequence"/>
</dbReference>
<evidence type="ECO:0000256" key="2">
    <source>
        <dbReference type="ARBA" id="ARBA00004977"/>
    </source>
</evidence>
<evidence type="ECO:0000256" key="7">
    <source>
        <dbReference type="ARBA" id="ARBA00023002"/>
    </source>
</evidence>
<comment type="catalytic activity">
    <reaction evidence="8 9">
        <text>a quinone + sn-glycerol 3-phosphate = dihydroxyacetone phosphate + a quinol</text>
        <dbReference type="Rhea" id="RHEA:18977"/>
        <dbReference type="ChEBI" id="CHEBI:24646"/>
        <dbReference type="ChEBI" id="CHEBI:57597"/>
        <dbReference type="ChEBI" id="CHEBI:57642"/>
        <dbReference type="ChEBI" id="CHEBI:132124"/>
        <dbReference type="EC" id="1.1.5.3"/>
    </reaction>
</comment>
<dbReference type="Gene3D" id="3.50.50.60">
    <property type="entry name" value="FAD/NAD(P)-binding domain"/>
    <property type="match status" value="1"/>
</dbReference>
<reference evidence="13" key="1">
    <citation type="journal article" date="2019" name="Int. J. Syst. Evol. Microbiol.">
        <title>The Global Catalogue of Microorganisms (GCM) 10K type strain sequencing project: providing services to taxonomists for standard genome sequencing and annotation.</title>
        <authorList>
            <consortium name="The Broad Institute Genomics Platform"/>
            <consortium name="The Broad Institute Genome Sequencing Center for Infectious Disease"/>
            <person name="Wu L."/>
            <person name="Ma J."/>
        </authorList>
    </citation>
    <scope>NUCLEOTIDE SEQUENCE [LARGE SCALE GENOMIC DNA]</scope>
    <source>
        <strain evidence="13">CCUG 54527</strain>
    </source>
</reference>
<evidence type="ECO:0000256" key="5">
    <source>
        <dbReference type="ARBA" id="ARBA00022798"/>
    </source>
</evidence>
<evidence type="ECO:0000259" key="10">
    <source>
        <dbReference type="Pfam" id="PF01266"/>
    </source>
</evidence>
<dbReference type="SUPFAM" id="SSF54373">
    <property type="entry name" value="FAD-linked reductases, C-terminal domain"/>
    <property type="match status" value="1"/>
</dbReference>
<comment type="pathway">
    <text evidence="2">Polyol metabolism; glycerol degradation via glycerol kinase pathway; glycerone phosphate from sn-glycerol 3-phosphate (aerobic route): step 1/1.</text>
</comment>
<dbReference type="SUPFAM" id="SSF51905">
    <property type="entry name" value="FAD/NAD(P)-binding domain"/>
    <property type="match status" value="1"/>
</dbReference>
<dbReference type="PROSITE" id="PS00978">
    <property type="entry name" value="FAD_G3PDH_2"/>
    <property type="match status" value="1"/>
</dbReference>
<dbReference type="Pfam" id="PF16901">
    <property type="entry name" value="DAO_C"/>
    <property type="match status" value="1"/>
</dbReference>
<evidence type="ECO:0000256" key="9">
    <source>
        <dbReference type="RuleBase" id="RU361217"/>
    </source>
</evidence>